<dbReference type="KEGG" id="tee:Tel_09820"/>
<dbReference type="InterPro" id="IPR050832">
    <property type="entry name" value="Bact_Acetyltransf"/>
</dbReference>
<proteinExistence type="predicted"/>
<dbReference type="Gene3D" id="3.90.70.10">
    <property type="entry name" value="Cysteine proteinases"/>
    <property type="match status" value="1"/>
</dbReference>
<gene>
    <name evidence="4" type="ORF">Tel_09820</name>
</gene>
<evidence type="ECO:0000313" key="5">
    <source>
        <dbReference type="Proteomes" id="UP000055136"/>
    </source>
</evidence>
<evidence type="ECO:0000256" key="2">
    <source>
        <dbReference type="ARBA" id="ARBA00023315"/>
    </source>
</evidence>
<accession>A0A0S2TE58</accession>
<dbReference type="PANTHER" id="PTHR43877">
    <property type="entry name" value="AMINOALKYLPHOSPHONATE N-ACETYLTRANSFERASE-RELATED-RELATED"/>
    <property type="match status" value="1"/>
</dbReference>
<organism evidence="4 5">
    <name type="scientific">Candidatus Tenderia electrophaga</name>
    <dbReference type="NCBI Taxonomy" id="1748243"/>
    <lineage>
        <taxon>Bacteria</taxon>
        <taxon>Pseudomonadati</taxon>
        <taxon>Pseudomonadota</taxon>
        <taxon>Gammaproteobacteria</taxon>
        <taxon>Candidatus Tenderiales</taxon>
        <taxon>Candidatus Tenderiaceae</taxon>
        <taxon>Candidatus Tenderia</taxon>
    </lineage>
</organism>
<evidence type="ECO:0000259" key="3">
    <source>
        <dbReference type="PROSITE" id="PS51186"/>
    </source>
</evidence>
<keyword evidence="1" id="KW-0808">Transferase</keyword>
<dbReference type="InterPro" id="IPR021770">
    <property type="entry name" value="DUF3335"/>
</dbReference>
<reference evidence="4" key="1">
    <citation type="submission" date="2015-10" db="EMBL/GenBank/DDBJ databases">
        <title>Description of Candidatus Tenderia electrophaga gen. nov, sp. nov., an Uncultivated Electroautotroph from a Biocathode Enrichment.</title>
        <authorList>
            <person name="Eddie B.J."/>
            <person name="Malanoski A.P."/>
            <person name="Wang Z."/>
            <person name="Hall R.J."/>
            <person name="Oh S.D."/>
            <person name="Heiner C."/>
            <person name="Lin B."/>
            <person name="Strycharz-Glaven S.M."/>
        </authorList>
    </citation>
    <scope>NUCLEOTIDE SEQUENCE [LARGE SCALE GENOMIC DNA]</scope>
    <source>
        <strain evidence="4">NRL1</strain>
    </source>
</reference>
<dbReference type="Proteomes" id="UP000055136">
    <property type="component" value="Chromosome"/>
</dbReference>
<keyword evidence="5" id="KW-1185">Reference proteome</keyword>
<name>A0A0S2TE58_9GAMM</name>
<evidence type="ECO:0000256" key="1">
    <source>
        <dbReference type="ARBA" id="ARBA00022679"/>
    </source>
</evidence>
<dbReference type="Pfam" id="PF00583">
    <property type="entry name" value="Acetyltransf_1"/>
    <property type="match status" value="1"/>
</dbReference>
<protein>
    <submittedName>
        <fullName evidence="4">Ribosomal-protein-alanine acetyltransferase</fullName>
    </submittedName>
</protein>
<evidence type="ECO:0000313" key="4">
    <source>
        <dbReference type="EMBL" id="ALP53422.1"/>
    </source>
</evidence>
<dbReference type="Pfam" id="PF11814">
    <property type="entry name" value="DUF3335"/>
    <property type="match status" value="1"/>
</dbReference>
<dbReference type="PROSITE" id="PS51186">
    <property type="entry name" value="GNAT"/>
    <property type="match status" value="1"/>
</dbReference>
<sequence>MIRPATLGDIPQLVEIEKVCFDSDRLSRRNFRYMLTKGHADTLVAEQDGRLVGYAMVLFHRGTSLARLYSIAVTQEARQGGLGRRLVAAAEDAALAHDCIYMRLEIRVDNKASLRLFESMGYQQFGRYMQYYDDLSDAVRLEKRLVQNIPPNMTSVPYYQQTLDFTCGPAALMMAMKALDDHTEMSRHLELRLWRESTTIYMTSGHGGCGPYGLALAAHHRGFRVEIYVKEGETLFVDSVRSEEKKEVIRLVDEDFLEEIGHLPVKLSYHRLTLVGIIEALDSGAVPVILISSYRIYKEKFPHWVVVTGHDDRYIYFHDPYIDEEKGKTVTDCVNMPILHKEFERMAQYGKSGQRAALILYPP</sequence>
<dbReference type="SUPFAM" id="SSF55729">
    <property type="entry name" value="Acyl-CoA N-acyltransferases (Nat)"/>
    <property type="match status" value="1"/>
</dbReference>
<dbReference type="CDD" id="cd04301">
    <property type="entry name" value="NAT_SF"/>
    <property type="match status" value="1"/>
</dbReference>
<keyword evidence="2" id="KW-0012">Acyltransferase</keyword>
<dbReference type="STRING" id="1748243.Tel_09820"/>
<dbReference type="Gene3D" id="3.40.630.30">
    <property type="match status" value="1"/>
</dbReference>
<dbReference type="InterPro" id="IPR016181">
    <property type="entry name" value="Acyl_CoA_acyltransferase"/>
</dbReference>
<feature type="domain" description="N-acetyltransferase" evidence="3">
    <location>
        <begin position="1"/>
        <end position="146"/>
    </location>
</feature>
<dbReference type="AlphaFoldDB" id="A0A0S2TE58"/>
<dbReference type="GO" id="GO:0016747">
    <property type="term" value="F:acyltransferase activity, transferring groups other than amino-acyl groups"/>
    <property type="evidence" value="ECO:0007669"/>
    <property type="project" value="InterPro"/>
</dbReference>
<dbReference type="EMBL" id="CP013099">
    <property type="protein sequence ID" value="ALP53422.1"/>
    <property type="molecule type" value="Genomic_DNA"/>
</dbReference>
<dbReference type="InterPro" id="IPR000182">
    <property type="entry name" value="GNAT_dom"/>
</dbReference>